<comment type="cofactor">
    <cofactor evidence="1">
        <name>pyridoxal 5'-phosphate</name>
        <dbReference type="ChEBI" id="CHEBI:597326"/>
    </cofactor>
</comment>
<dbReference type="InterPro" id="IPR018247">
    <property type="entry name" value="EF_Hand_1_Ca_BS"/>
</dbReference>
<name>V2Y973_9FIRM</name>
<dbReference type="HOGENOM" id="CLU_003433_0_1_9"/>
<protein>
    <submittedName>
        <fullName evidence="10">Putative cysteine desulfurase</fullName>
    </submittedName>
</protein>
<dbReference type="GO" id="GO:0031071">
    <property type="term" value="F:cysteine desulfurase activity"/>
    <property type="evidence" value="ECO:0007669"/>
    <property type="project" value="UniProtKB-EC"/>
</dbReference>
<dbReference type="AlphaFoldDB" id="V2Y973"/>
<dbReference type="InterPro" id="IPR016454">
    <property type="entry name" value="Cysteine_dSase"/>
</dbReference>
<comment type="catalytic activity">
    <reaction evidence="8">
        <text>(sulfur carrier)-H + L-cysteine = (sulfur carrier)-SH + L-alanine</text>
        <dbReference type="Rhea" id="RHEA:43892"/>
        <dbReference type="Rhea" id="RHEA-COMP:14737"/>
        <dbReference type="Rhea" id="RHEA-COMP:14739"/>
        <dbReference type="ChEBI" id="CHEBI:29917"/>
        <dbReference type="ChEBI" id="CHEBI:35235"/>
        <dbReference type="ChEBI" id="CHEBI:57972"/>
        <dbReference type="ChEBI" id="CHEBI:64428"/>
        <dbReference type="EC" id="2.8.1.7"/>
    </reaction>
</comment>
<dbReference type="STRING" id="592026.GCWU0000282_000569"/>
<dbReference type="eggNOG" id="COG1104">
    <property type="taxonomic scope" value="Bacteria"/>
</dbReference>
<evidence type="ECO:0000256" key="4">
    <source>
        <dbReference type="ARBA" id="ARBA00022723"/>
    </source>
</evidence>
<evidence type="ECO:0000313" key="11">
    <source>
        <dbReference type="Proteomes" id="UP000018227"/>
    </source>
</evidence>
<dbReference type="RefSeq" id="WP_023353461.1">
    <property type="nucleotide sequence ID" value="NZ_KI535366.1"/>
</dbReference>
<dbReference type="Gene3D" id="1.10.260.50">
    <property type="match status" value="1"/>
</dbReference>
<evidence type="ECO:0000256" key="5">
    <source>
        <dbReference type="ARBA" id="ARBA00022898"/>
    </source>
</evidence>
<reference evidence="10 11" key="1">
    <citation type="submission" date="2013-06" db="EMBL/GenBank/DDBJ databases">
        <authorList>
            <person name="Weinstock G."/>
            <person name="Sodergren E."/>
            <person name="Clifton S."/>
            <person name="Fulton L."/>
            <person name="Fulton B."/>
            <person name="Courtney L."/>
            <person name="Fronick C."/>
            <person name="Harrison M."/>
            <person name="Strong C."/>
            <person name="Farmer C."/>
            <person name="Delahaunty K."/>
            <person name="Markovic C."/>
            <person name="Hall O."/>
            <person name="Minx P."/>
            <person name="Tomlinson C."/>
            <person name="Mitreva M."/>
            <person name="Nelson J."/>
            <person name="Hou S."/>
            <person name="Wollam A."/>
            <person name="Pepin K.H."/>
            <person name="Johnson M."/>
            <person name="Bhonagiri V."/>
            <person name="Nash W.E."/>
            <person name="Warren W."/>
            <person name="Chinwalla A."/>
            <person name="Mardis E.R."/>
            <person name="Wilson R.K."/>
        </authorList>
    </citation>
    <scope>NUCLEOTIDE SEQUENCE [LARGE SCALE GENOMIC DNA]</scope>
    <source>
        <strain evidence="10 11">ATCC 51271</strain>
    </source>
</reference>
<accession>V2Y973</accession>
<dbReference type="EMBL" id="ACIL03000005">
    <property type="protein sequence ID" value="ESL04221.1"/>
    <property type="molecule type" value="Genomic_DNA"/>
</dbReference>
<comment type="similarity">
    <text evidence="2">Belongs to the class-V pyridoxal-phosphate-dependent aminotransferase family. NifS/IscS subfamily.</text>
</comment>
<evidence type="ECO:0000256" key="2">
    <source>
        <dbReference type="ARBA" id="ARBA00006490"/>
    </source>
</evidence>
<proteinExistence type="inferred from homology"/>
<evidence type="ECO:0000256" key="1">
    <source>
        <dbReference type="ARBA" id="ARBA00001933"/>
    </source>
</evidence>
<keyword evidence="7" id="KW-0411">Iron-sulfur</keyword>
<dbReference type="InterPro" id="IPR015421">
    <property type="entry name" value="PyrdxlP-dep_Trfase_major"/>
</dbReference>
<dbReference type="Pfam" id="PF00266">
    <property type="entry name" value="Aminotran_5"/>
    <property type="match status" value="1"/>
</dbReference>
<keyword evidence="4" id="KW-0479">Metal-binding</keyword>
<keyword evidence="5" id="KW-0663">Pyridoxal phosphate</keyword>
<evidence type="ECO:0000256" key="6">
    <source>
        <dbReference type="ARBA" id="ARBA00023004"/>
    </source>
</evidence>
<dbReference type="PROSITE" id="PS00018">
    <property type="entry name" value="EF_HAND_1"/>
    <property type="match status" value="1"/>
</dbReference>
<dbReference type="InterPro" id="IPR000192">
    <property type="entry name" value="Aminotrans_V_dom"/>
</dbReference>
<gene>
    <name evidence="10" type="ORF">GCWU0000282_000569</name>
</gene>
<dbReference type="GO" id="GO:0051536">
    <property type="term" value="F:iron-sulfur cluster binding"/>
    <property type="evidence" value="ECO:0007669"/>
    <property type="project" value="UniProtKB-KW"/>
</dbReference>
<dbReference type="InterPro" id="IPR015422">
    <property type="entry name" value="PyrdxlP-dep_Trfase_small"/>
</dbReference>
<keyword evidence="11" id="KW-1185">Reference proteome</keyword>
<organism evidence="10 11">
    <name type="scientific">Catonella morbi ATCC 51271</name>
    <dbReference type="NCBI Taxonomy" id="592026"/>
    <lineage>
        <taxon>Bacteria</taxon>
        <taxon>Bacillati</taxon>
        <taxon>Bacillota</taxon>
        <taxon>Clostridia</taxon>
        <taxon>Lachnospirales</taxon>
        <taxon>Lachnospiraceae</taxon>
        <taxon>Catonella</taxon>
    </lineage>
</organism>
<evidence type="ECO:0000313" key="10">
    <source>
        <dbReference type="EMBL" id="ESL04221.1"/>
    </source>
</evidence>
<dbReference type="PANTHER" id="PTHR11601:SF34">
    <property type="entry name" value="CYSTEINE DESULFURASE"/>
    <property type="match status" value="1"/>
</dbReference>
<evidence type="ECO:0000256" key="7">
    <source>
        <dbReference type="ARBA" id="ARBA00023014"/>
    </source>
</evidence>
<comment type="caution">
    <text evidence="10">The sequence shown here is derived from an EMBL/GenBank/DDBJ whole genome shotgun (WGS) entry which is preliminary data.</text>
</comment>
<keyword evidence="3" id="KW-0808">Transferase</keyword>
<feature type="domain" description="Aminotransferase class V" evidence="9">
    <location>
        <begin position="3"/>
        <end position="368"/>
    </location>
</feature>
<dbReference type="Gene3D" id="3.40.640.10">
    <property type="entry name" value="Type I PLP-dependent aspartate aminotransferase-like (Major domain)"/>
    <property type="match status" value="1"/>
</dbReference>
<evidence type="ECO:0000256" key="8">
    <source>
        <dbReference type="ARBA" id="ARBA00050776"/>
    </source>
</evidence>
<dbReference type="Gene3D" id="3.90.1150.10">
    <property type="entry name" value="Aspartate Aminotransferase, domain 1"/>
    <property type="match status" value="1"/>
</dbReference>
<keyword evidence="6" id="KW-0408">Iron</keyword>
<dbReference type="PIRSF" id="PIRSF005572">
    <property type="entry name" value="NifS"/>
    <property type="match status" value="1"/>
</dbReference>
<dbReference type="GO" id="GO:0046872">
    <property type="term" value="F:metal ion binding"/>
    <property type="evidence" value="ECO:0007669"/>
    <property type="project" value="UniProtKB-KW"/>
</dbReference>
<evidence type="ECO:0000259" key="9">
    <source>
        <dbReference type="Pfam" id="PF00266"/>
    </source>
</evidence>
<dbReference type="SUPFAM" id="SSF53383">
    <property type="entry name" value="PLP-dependent transferases"/>
    <property type="match status" value="1"/>
</dbReference>
<dbReference type="Proteomes" id="UP000018227">
    <property type="component" value="Unassembled WGS sequence"/>
</dbReference>
<evidence type="ECO:0000256" key="3">
    <source>
        <dbReference type="ARBA" id="ARBA00022679"/>
    </source>
</evidence>
<dbReference type="OrthoDB" id="9808002at2"/>
<dbReference type="PANTHER" id="PTHR11601">
    <property type="entry name" value="CYSTEINE DESULFURYLASE FAMILY MEMBER"/>
    <property type="match status" value="1"/>
</dbReference>
<dbReference type="InterPro" id="IPR015424">
    <property type="entry name" value="PyrdxlP-dep_Trfase"/>
</dbReference>
<sequence>MGIYLDYNASSPIDERVLETMVDVYRNKYGNSDSRTHEYGDEARKIVEAARTSVASVLEINKNEVFFTSGATESNNMVIQGLREYGMENGKKHIITTAIEHKAVLESVKSMSRYGFEVEIVDPDKSGRVSSEDVISRVCDDTLLVCVMHVNNETGIIQPIKEIGDFLAEKEAFFHVDATQSFGKLVDELREVKYDTLAMSAHKIYGPQGIGALILRKKHYKLPPIKNLMFGGQQERGLRPGTVPIALVAGLGKASELSVLECDDLKKHNKECKTIILKLLDESGLRYGLNGNQEYCVDSTLSLYIEGVSSEALMLATKQFCGISNGAACNSNSYKLSYVLEAMGLDADTIESTIRISWGRNTELKELEESFNALLQVAKELV</sequence>